<proteinExistence type="predicted"/>
<reference evidence="1 2" key="1">
    <citation type="submission" date="2014-03" db="EMBL/GenBank/DDBJ databases">
        <title>Genome sequence of Sphingobium yanoikuyae B1.</title>
        <authorList>
            <person name="Gan H.M."/>
            <person name="Gan H.Y."/>
            <person name="Savka M.A."/>
        </authorList>
    </citation>
    <scope>NUCLEOTIDE SEQUENCE [LARGE SCALE GENOMIC DNA]</scope>
    <source>
        <strain evidence="1 2">B1</strain>
    </source>
</reference>
<dbReference type="EMBL" id="JGVR01000026">
    <property type="protein sequence ID" value="KEZ16894.1"/>
    <property type="molecule type" value="Genomic_DNA"/>
</dbReference>
<name>A0A084EG02_SPHYA</name>
<dbReference type="Gene3D" id="3.40.50.300">
    <property type="entry name" value="P-loop containing nucleotide triphosphate hydrolases"/>
    <property type="match status" value="1"/>
</dbReference>
<dbReference type="InterPro" id="IPR027417">
    <property type="entry name" value="P-loop_NTPase"/>
</dbReference>
<accession>A0A084EG02</accession>
<dbReference type="Proteomes" id="UP000028534">
    <property type="component" value="Unassembled WGS sequence"/>
</dbReference>
<keyword evidence="1" id="KW-0808">Transferase</keyword>
<evidence type="ECO:0000313" key="2">
    <source>
        <dbReference type="Proteomes" id="UP000028534"/>
    </source>
</evidence>
<dbReference type="PATRIC" id="fig|13690.10.peg.3971"/>
<comment type="caution">
    <text evidence="1">The sequence shown here is derived from an EMBL/GenBank/DDBJ whole genome shotgun (WGS) entry which is preliminary data.</text>
</comment>
<dbReference type="AlphaFoldDB" id="A0A084EG02"/>
<sequence length="121" mass="14029">MEPERMGAPHQAQERRFFSYVDRGRYGSQMRRLLTLFPREQILALCAEDLRQDQAGTLKRVAAFLDIGLFPSLLPAREHRRPDITYPKMPGADERALVYAMLRHEMEELAGLTDGQIHYVE</sequence>
<gene>
    <name evidence="1" type="ORF">CP98_03866</name>
</gene>
<dbReference type="GO" id="GO:0016740">
    <property type="term" value="F:transferase activity"/>
    <property type="evidence" value="ECO:0007669"/>
    <property type="project" value="UniProtKB-KW"/>
</dbReference>
<organism evidence="1 2">
    <name type="scientific">Sphingobium yanoikuyae</name>
    <name type="common">Sphingomonas yanoikuyae</name>
    <dbReference type="NCBI Taxonomy" id="13690"/>
    <lineage>
        <taxon>Bacteria</taxon>
        <taxon>Pseudomonadati</taxon>
        <taxon>Pseudomonadota</taxon>
        <taxon>Alphaproteobacteria</taxon>
        <taxon>Sphingomonadales</taxon>
        <taxon>Sphingomonadaceae</taxon>
        <taxon>Sphingobium</taxon>
    </lineage>
</organism>
<evidence type="ECO:0000313" key="1">
    <source>
        <dbReference type="EMBL" id="KEZ16894.1"/>
    </source>
</evidence>
<protein>
    <submittedName>
        <fullName evidence="1">Sulfotransferase</fullName>
    </submittedName>
</protein>
<dbReference type="SUPFAM" id="SSF52540">
    <property type="entry name" value="P-loop containing nucleoside triphosphate hydrolases"/>
    <property type="match status" value="1"/>
</dbReference>